<organism evidence="1 2">
    <name type="scientific">Vararia minispora EC-137</name>
    <dbReference type="NCBI Taxonomy" id="1314806"/>
    <lineage>
        <taxon>Eukaryota</taxon>
        <taxon>Fungi</taxon>
        <taxon>Dikarya</taxon>
        <taxon>Basidiomycota</taxon>
        <taxon>Agaricomycotina</taxon>
        <taxon>Agaricomycetes</taxon>
        <taxon>Russulales</taxon>
        <taxon>Lachnocladiaceae</taxon>
        <taxon>Vararia</taxon>
    </lineage>
</organism>
<evidence type="ECO:0000313" key="2">
    <source>
        <dbReference type="Proteomes" id="UP000814128"/>
    </source>
</evidence>
<keyword evidence="2" id="KW-1185">Reference proteome</keyword>
<protein>
    <submittedName>
        <fullName evidence="1">Uncharacterized protein</fullName>
    </submittedName>
</protein>
<name>A0ACB8QFK7_9AGAM</name>
<reference evidence="1" key="1">
    <citation type="submission" date="2021-02" db="EMBL/GenBank/DDBJ databases">
        <authorList>
            <consortium name="DOE Joint Genome Institute"/>
            <person name="Ahrendt S."/>
            <person name="Looney B.P."/>
            <person name="Miyauchi S."/>
            <person name="Morin E."/>
            <person name="Drula E."/>
            <person name="Courty P.E."/>
            <person name="Chicoki N."/>
            <person name="Fauchery L."/>
            <person name="Kohler A."/>
            <person name="Kuo A."/>
            <person name="Labutti K."/>
            <person name="Pangilinan J."/>
            <person name="Lipzen A."/>
            <person name="Riley R."/>
            <person name="Andreopoulos W."/>
            <person name="He G."/>
            <person name="Johnson J."/>
            <person name="Barry K.W."/>
            <person name="Grigoriev I.V."/>
            <person name="Nagy L."/>
            <person name="Hibbett D."/>
            <person name="Henrissat B."/>
            <person name="Matheny P.B."/>
            <person name="Labbe J."/>
            <person name="Martin F."/>
        </authorList>
    </citation>
    <scope>NUCLEOTIDE SEQUENCE</scope>
    <source>
        <strain evidence="1">EC-137</strain>
    </source>
</reference>
<proteinExistence type="predicted"/>
<comment type="caution">
    <text evidence="1">The sequence shown here is derived from an EMBL/GenBank/DDBJ whole genome shotgun (WGS) entry which is preliminary data.</text>
</comment>
<gene>
    <name evidence="1" type="ORF">K488DRAFT_79611</name>
</gene>
<accession>A0ACB8QFK7</accession>
<reference evidence="1" key="2">
    <citation type="journal article" date="2022" name="New Phytol.">
        <title>Evolutionary transition to the ectomycorrhizal habit in the genomes of a hyperdiverse lineage of mushroom-forming fungi.</title>
        <authorList>
            <person name="Looney B."/>
            <person name="Miyauchi S."/>
            <person name="Morin E."/>
            <person name="Drula E."/>
            <person name="Courty P.E."/>
            <person name="Kohler A."/>
            <person name="Kuo A."/>
            <person name="LaButti K."/>
            <person name="Pangilinan J."/>
            <person name="Lipzen A."/>
            <person name="Riley R."/>
            <person name="Andreopoulos W."/>
            <person name="He G."/>
            <person name="Johnson J."/>
            <person name="Nolan M."/>
            <person name="Tritt A."/>
            <person name="Barry K.W."/>
            <person name="Grigoriev I.V."/>
            <person name="Nagy L.G."/>
            <person name="Hibbett D."/>
            <person name="Henrissat B."/>
            <person name="Matheny P.B."/>
            <person name="Labbe J."/>
            <person name="Martin F.M."/>
        </authorList>
    </citation>
    <scope>NUCLEOTIDE SEQUENCE</scope>
    <source>
        <strain evidence="1">EC-137</strain>
    </source>
</reference>
<evidence type="ECO:0000313" key="1">
    <source>
        <dbReference type="EMBL" id="KAI0030465.1"/>
    </source>
</evidence>
<sequence length="450" mass="50698">MHQSISASAVGRSEVTTMVAAAVRTTNGTDIQNPMAEGDKEFVGYLSDISQDADDLYEAGNDDKKDEWSVSGTLHIRRAYAIESCLHILVVNKKGMMKASAIVAEAHQFSPSWGARLVRRWTQQWIQTRALPESNRGWHEKISSILSDPAVRAAISTYLRSHKWCSDPTRLQKLLKNELTPDEAGAYAQKLVSDEMPRGLKQYLESTVLPSLHLKPTQLGLSFSSMRRLMHNEGFKYMASWVLDGEQPIKKKGAGRGIHCSEFICSTVGRLEEAGEQMEYGKQGEGYWNGEKFCKQLKEKFFSAFEKAYGPGHIAVVLVDNSQGHSFYADDALCVSNMNLRPGGKQSRLHDGWFIDTNGGVIVQPMIFPPDHKEFPDQPKEHCDYTFDTLRKNIKIALRSVSEHRAWRFIEAYSEGLEAKAAQKQVKEFSSRRYASHRRIPEHVAQALDT</sequence>
<dbReference type="Proteomes" id="UP000814128">
    <property type="component" value="Unassembled WGS sequence"/>
</dbReference>
<dbReference type="EMBL" id="MU273620">
    <property type="protein sequence ID" value="KAI0030465.1"/>
    <property type="molecule type" value="Genomic_DNA"/>
</dbReference>